<evidence type="ECO:0000256" key="2">
    <source>
        <dbReference type="ARBA" id="ARBA00022617"/>
    </source>
</evidence>
<organism evidence="7 8">
    <name type="scientific">Ciona intestinalis</name>
    <name type="common">Transparent sea squirt</name>
    <name type="synonym">Ascidia intestinalis</name>
    <dbReference type="NCBI Taxonomy" id="7719"/>
    <lineage>
        <taxon>Eukaryota</taxon>
        <taxon>Metazoa</taxon>
        <taxon>Chordata</taxon>
        <taxon>Tunicata</taxon>
        <taxon>Ascidiacea</taxon>
        <taxon>Phlebobranchia</taxon>
        <taxon>Cionidae</taxon>
        <taxon>Ciona</taxon>
    </lineage>
</organism>
<dbReference type="AlphaFoldDB" id="F6WXQ7"/>
<keyword evidence="5" id="KW-0408">Iron</keyword>
<keyword evidence="4" id="KW-0560">Oxidoreductase</keyword>
<evidence type="ECO:0000256" key="4">
    <source>
        <dbReference type="ARBA" id="ARBA00023002"/>
    </source>
</evidence>
<keyword evidence="8" id="KW-1185">Reference proteome</keyword>
<dbReference type="InterPro" id="IPR001128">
    <property type="entry name" value="Cyt_P450"/>
</dbReference>
<evidence type="ECO:0000256" key="6">
    <source>
        <dbReference type="ARBA" id="ARBA00023033"/>
    </source>
</evidence>
<evidence type="ECO:0000256" key="1">
    <source>
        <dbReference type="ARBA" id="ARBA00010617"/>
    </source>
</evidence>
<dbReference type="Pfam" id="PF00067">
    <property type="entry name" value="p450"/>
    <property type="match status" value="1"/>
</dbReference>
<dbReference type="GO" id="GO:0005506">
    <property type="term" value="F:iron ion binding"/>
    <property type="evidence" value="ECO:0007669"/>
    <property type="project" value="InterPro"/>
</dbReference>
<dbReference type="SUPFAM" id="SSF48264">
    <property type="entry name" value="Cytochrome P450"/>
    <property type="match status" value="1"/>
</dbReference>
<dbReference type="GO" id="GO:0016712">
    <property type="term" value="F:oxidoreductase activity, acting on paired donors, with incorporation or reduction of molecular oxygen, reduced flavin or flavoprotein as one donor, and incorporation of one atom of oxygen"/>
    <property type="evidence" value="ECO:0000318"/>
    <property type="project" value="GO_Central"/>
</dbReference>
<dbReference type="STRING" id="7719.ENSCINP00000007073"/>
<dbReference type="PANTHER" id="PTHR24289:SF1">
    <property type="entry name" value="STEROID 17-ALPHA-HYDROXYLASE_17,20 LYASE"/>
    <property type="match status" value="1"/>
</dbReference>
<dbReference type="GO" id="GO:0020037">
    <property type="term" value="F:heme binding"/>
    <property type="evidence" value="ECO:0007669"/>
    <property type="project" value="InterPro"/>
</dbReference>
<dbReference type="GO" id="GO:0008210">
    <property type="term" value="P:estrogen metabolic process"/>
    <property type="evidence" value="ECO:0000318"/>
    <property type="project" value="GO_Central"/>
</dbReference>
<comment type="similarity">
    <text evidence="1">Belongs to the cytochrome P450 family.</text>
</comment>
<keyword evidence="3" id="KW-0479">Metal-binding</keyword>
<name>F6WXQ7_CIOIN</name>
<accession>F6WXQ7</accession>
<dbReference type="InterPro" id="IPR036396">
    <property type="entry name" value="Cyt_P450_sf"/>
</dbReference>
<reference evidence="7" key="3">
    <citation type="submission" date="2025-08" db="UniProtKB">
        <authorList>
            <consortium name="Ensembl"/>
        </authorList>
    </citation>
    <scope>IDENTIFICATION</scope>
</reference>
<dbReference type="HOGENOM" id="CLU_1264089_0_0_1"/>
<keyword evidence="2" id="KW-0349">Heme</keyword>
<dbReference type="Proteomes" id="UP000008144">
    <property type="component" value="Chromosome 9"/>
</dbReference>
<keyword evidence="6" id="KW-0503">Monooxygenase</keyword>
<dbReference type="Gene3D" id="1.10.630.10">
    <property type="entry name" value="Cytochrome P450"/>
    <property type="match status" value="1"/>
</dbReference>
<protein>
    <submittedName>
        <fullName evidence="7">Uncharacterized protein</fullName>
    </submittedName>
</protein>
<dbReference type="GO" id="GO:0006706">
    <property type="term" value="P:steroid catabolic process"/>
    <property type="evidence" value="ECO:0000318"/>
    <property type="project" value="GO_Central"/>
</dbReference>
<dbReference type="GO" id="GO:0042178">
    <property type="term" value="P:xenobiotic catabolic process"/>
    <property type="evidence" value="ECO:0000318"/>
    <property type="project" value="GO_Central"/>
</dbReference>
<dbReference type="GO" id="GO:0005739">
    <property type="term" value="C:mitochondrion"/>
    <property type="evidence" value="ECO:0000318"/>
    <property type="project" value="GO_Central"/>
</dbReference>
<evidence type="ECO:0000313" key="7">
    <source>
        <dbReference type="Ensembl" id="ENSCINP00000007073.3"/>
    </source>
</evidence>
<reference evidence="8" key="1">
    <citation type="journal article" date="2002" name="Science">
        <title>The draft genome of Ciona intestinalis: insights into chordate and vertebrate origins.</title>
        <authorList>
            <person name="Dehal P."/>
            <person name="Satou Y."/>
            <person name="Campbell R.K."/>
            <person name="Chapman J."/>
            <person name="Degnan B."/>
            <person name="De Tomaso A."/>
            <person name="Davidson B."/>
            <person name="Di Gregorio A."/>
            <person name="Gelpke M."/>
            <person name="Goodstein D.M."/>
            <person name="Harafuji N."/>
            <person name="Hastings K.E."/>
            <person name="Ho I."/>
            <person name="Hotta K."/>
            <person name="Huang W."/>
            <person name="Kawashima T."/>
            <person name="Lemaire P."/>
            <person name="Martinez D."/>
            <person name="Meinertzhagen I.A."/>
            <person name="Necula S."/>
            <person name="Nonaka M."/>
            <person name="Putnam N."/>
            <person name="Rash S."/>
            <person name="Saiga H."/>
            <person name="Satake M."/>
            <person name="Terry A."/>
            <person name="Yamada L."/>
            <person name="Wang H.G."/>
            <person name="Awazu S."/>
            <person name="Azumi K."/>
            <person name="Boore J."/>
            <person name="Branno M."/>
            <person name="Chin-Bow S."/>
            <person name="DeSantis R."/>
            <person name="Doyle S."/>
            <person name="Francino P."/>
            <person name="Keys D.N."/>
            <person name="Haga S."/>
            <person name="Hayashi H."/>
            <person name="Hino K."/>
            <person name="Imai K.S."/>
            <person name="Inaba K."/>
            <person name="Kano S."/>
            <person name="Kobayashi K."/>
            <person name="Kobayashi M."/>
            <person name="Lee B.I."/>
            <person name="Makabe K.W."/>
            <person name="Manohar C."/>
            <person name="Matassi G."/>
            <person name="Medina M."/>
            <person name="Mochizuki Y."/>
            <person name="Mount S."/>
            <person name="Morishita T."/>
            <person name="Miura S."/>
            <person name="Nakayama A."/>
            <person name="Nishizaka S."/>
            <person name="Nomoto H."/>
            <person name="Ohta F."/>
            <person name="Oishi K."/>
            <person name="Rigoutsos I."/>
            <person name="Sano M."/>
            <person name="Sasaki A."/>
            <person name="Sasakura Y."/>
            <person name="Shoguchi E."/>
            <person name="Shin-i T."/>
            <person name="Spagnuolo A."/>
            <person name="Stainier D."/>
            <person name="Suzuki M.M."/>
            <person name="Tassy O."/>
            <person name="Takatori N."/>
            <person name="Tokuoka M."/>
            <person name="Yagi K."/>
            <person name="Yoshizaki F."/>
            <person name="Wada S."/>
            <person name="Zhang C."/>
            <person name="Hyatt P.D."/>
            <person name="Larimer F."/>
            <person name="Detter C."/>
            <person name="Doggett N."/>
            <person name="Glavina T."/>
            <person name="Hawkins T."/>
            <person name="Richardson P."/>
            <person name="Lucas S."/>
            <person name="Kohara Y."/>
            <person name="Levine M."/>
            <person name="Satoh N."/>
            <person name="Rokhsar D.S."/>
        </authorList>
    </citation>
    <scope>NUCLEOTIDE SEQUENCE [LARGE SCALE GENOMIC DNA]</scope>
</reference>
<evidence type="ECO:0000256" key="5">
    <source>
        <dbReference type="ARBA" id="ARBA00023004"/>
    </source>
</evidence>
<dbReference type="EMBL" id="EAAA01002816">
    <property type="status" value="NOT_ANNOTATED_CDS"/>
    <property type="molecule type" value="Genomic_DNA"/>
</dbReference>
<dbReference type="PANTHER" id="PTHR24289">
    <property type="entry name" value="STEROID 17-ALPHA-HYDROXYLASE/17,20 LYASE"/>
    <property type="match status" value="1"/>
</dbReference>
<proteinExistence type="inferred from homology"/>
<sequence length="243" mass="27341">MYDVIIVCVISAIAVVAASWVKQKGSKKFPPGSRGLPFLGSVPFVLGSLERTLAVWGWQNYGPVFFFTRGNTRTVVLNTYEAASEGFVKQGNHLSGRFIDANHNELFADYSPQWQEQRKLRVKTLKGFGKVNTEEIMTSECKKMICRIRETKGSFEAGYYLAVPTFNIVKSIIYGEPSEGMNKQDEVNLSKVLADPVYKAGNGFMEFMAGMFPQIRSSVAYERMLEKKGKERVRQVKEKMTGS</sequence>
<reference evidence="7" key="4">
    <citation type="submission" date="2025-09" db="UniProtKB">
        <authorList>
            <consortium name="Ensembl"/>
        </authorList>
    </citation>
    <scope>IDENTIFICATION</scope>
</reference>
<dbReference type="Ensembl" id="ENSCINT00000007073.3">
    <property type="protein sequence ID" value="ENSCINP00000007073.3"/>
    <property type="gene ID" value="ENSCING00000003453.3"/>
</dbReference>
<evidence type="ECO:0000256" key="3">
    <source>
        <dbReference type="ARBA" id="ARBA00022723"/>
    </source>
</evidence>
<dbReference type="InParanoid" id="F6WXQ7"/>
<dbReference type="GeneTree" id="ENSGT00940000160689"/>
<reference evidence="7" key="2">
    <citation type="journal article" date="2008" name="Genome Biol.">
        <title>Improved genome assembly and evidence-based global gene model set for the chordate Ciona intestinalis: new insight into intron and operon populations.</title>
        <authorList>
            <person name="Satou Y."/>
            <person name="Mineta K."/>
            <person name="Ogasawara M."/>
            <person name="Sasakura Y."/>
            <person name="Shoguchi E."/>
            <person name="Ueno K."/>
            <person name="Yamada L."/>
            <person name="Matsumoto J."/>
            <person name="Wasserscheid J."/>
            <person name="Dewar K."/>
            <person name="Wiley G.B."/>
            <person name="Macmil S.L."/>
            <person name="Roe B.A."/>
            <person name="Zeller R.W."/>
            <person name="Hastings K.E."/>
            <person name="Lemaire P."/>
            <person name="Lindquist E."/>
            <person name="Endo T."/>
            <person name="Hotta K."/>
            <person name="Inaba K."/>
        </authorList>
    </citation>
    <scope>NUCLEOTIDE SEQUENCE [LARGE SCALE GENOMIC DNA]</scope>
    <source>
        <strain evidence="7">wild type</strain>
    </source>
</reference>
<dbReference type="GO" id="GO:0009404">
    <property type="term" value="P:toxin metabolic process"/>
    <property type="evidence" value="ECO:0000318"/>
    <property type="project" value="GO_Central"/>
</dbReference>
<evidence type="ECO:0000313" key="8">
    <source>
        <dbReference type="Proteomes" id="UP000008144"/>
    </source>
</evidence>